<comment type="caution">
    <text evidence="1">The sequence shown here is derived from an EMBL/GenBank/DDBJ whole genome shotgun (WGS) entry which is preliminary data.</text>
</comment>
<dbReference type="AlphaFoldDB" id="A0A7J6WSX7"/>
<dbReference type="OrthoDB" id="1902966at2759"/>
<reference evidence="1 2" key="1">
    <citation type="submission" date="2020-06" db="EMBL/GenBank/DDBJ databases">
        <title>Transcriptomic and genomic resources for Thalictrum thalictroides and T. hernandezii: Facilitating candidate gene discovery in an emerging model plant lineage.</title>
        <authorList>
            <person name="Arias T."/>
            <person name="Riano-Pachon D.M."/>
            <person name="Di Stilio V.S."/>
        </authorList>
    </citation>
    <scope>NUCLEOTIDE SEQUENCE [LARGE SCALE GENOMIC DNA]</scope>
    <source>
        <strain evidence="2">cv. WT478/WT964</strain>
        <tissue evidence="1">Leaves</tissue>
    </source>
</reference>
<keyword evidence="2" id="KW-1185">Reference proteome</keyword>
<accession>A0A7J6WSX7</accession>
<evidence type="ECO:0000313" key="2">
    <source>
        <dbReference type="Proteomes" id="UP000554482"/>
    </source>
</evidence>
<protein>
    <submittedName>
        <fullName evidence="1">Uncharacterized protein</fullName>
    </submittedName>
</protein>
<gene>
    <name evidence="1" type="ORF">FRX31_009928</name>
</gene>
<dbReference type="Proteomes" id="UP000554482">
    <property type="component" value="Unassembled WGS sequence"/>
</dbReference>
<name>A0A7J6WSX7_THATH</name>
<dbReference type="EMBL" id="JABWDY010010685">
    <property type="protein sequence ID" value="KAF5200484.1"/>
    <property type="molecule type" value="Genomic_DNA"/>
</dbReference>
<organism evidence="1 2">
    <name type="scientific">Thalictrum thalictroides</name>
    <name type="common">Rue-anemone</name>
    <name type="synonym">Anemone thalictroides</name>
    <dbReference type="NCBI Taxonomy" id="46969"/>
    <lineage>
        <taxon>Eukaryota</taxon>
        <taxon>Viridiplantae</taxon>
        <taxon>Streptophyta</taxon>
        <taxon>Embryophyta</taxon>
        <taxon>Tracheophyta</taxon>
        <taxon>Spermatophyta</taxon>
        <taxon>Magnoliopsida</taxon>
        <taxon>Ranunculales</taxon>
        <taxon>Ranunculaceae</taxon>
        <taxon>Thalictroideae</taxon>
        <taxon>Thalictrum</taxon>
    </lineage>
</organism>
<evidence type="ECO:0000313" key="1">
    <source>
        <dbReference type="EMBL" id="KAF5200484.1"/>
    </source>
</evidence>
<proteinExistence type="predicted"/>
<sequence>MLISVPCAGSCSLNGLDDEKVDIQEGKDKGQPVIELDEEESMSCTTTKKRQVPYLKRKYGKKGRIMEEMMNEIFEGVNECLDKLTDVVNPFNFGKELRQSVMEVQGFNEKFLNWAFKYLMKDKVEAEIFVLTNEEGKKDILNDLWKKNL</sequence>